<reference evidence="2 3" key="1">
    <citation type="submission" date="2023-03" db="EMBL/GenBank/DDBJ databases">
        <title>High recombination rates correlate with genetic variation in Cardiocondyla obscurior ants.</title>
        <authorList>
            <person name="Errbii M."/>
        </authorList>
    </citation>
    <scope>NUCLEOTIDE SEQUENCE [LARGE SCALE GENOMIC DNA]</scope>
    <source>
        <strain evidence="2">Alpha-2009</strain>
        <tissue evidence="2">Whole body</tissue>
    </source>
</reference>
<evidence type="ECO:0000313" key="2">
    <source>
        <dbReference type="EMBL" id="KAL0111830.1"/>
    </source>
</evidence>
<dbReference type="EMBL" id="JADYXP020000013">
    <property type="protein sequence ID" value="KAL0111830.1"/>
    <property type="molecule type" value="Genomic_DNA"/>
</dbReference>
<dbReference type="AlphaFoldDB" id="A0AAW2F9F2"/>
<proteinExistence type="predicted"/>
<protein>
    <submittedName>
        <fullName evidence="2">Uncharacterized protein</fullName>
    </submittedName>
</protein>
<keyword evidence="3" id="KW-1185">Reference proteome</keyword>
<evidence type="ECO:0000256" key="1">
    <source>
        <dbReference type="SAM" id="MobiDB-lite"/>
    </source>
</evidence>
<dbReference type="Proteomes" id="UP001430953">
    <property type="component" value="Unassembled WGS sequence"/>
</dbReference>
<accession>A0AAW2F9F2</accession>
<gene>
    <name evidence="2" type="ORF">PUN28_013192</name>
</gene>
<sequence>MVGPLARRRNADSRGSLPPAMLTWCVKSPSYPDPSTRRARHGRAGERARPHSTGIDCCRRRNTPSYYHRRCTCVCTVQAREREREREREICQWIFPTAENLLPIFSASSANKQNFMHVSKIQRIFLLSNKRIRLQFLI</sequence>
<feature type="region of interest" description="Disordered" evidence="1">
    <location>
        <begin position="31"/>
        <end position="53"/>
    </location>
</feature>
<comment type="caution">
    <text evidence="2">The sequence shown here is derived from an EMBL/GenBank/DDBJ whole genome shotgun (WGS) entry which is preliminary data.</text>
</comment>
<name>A0AAW2F9F2_9HYME</name>
<organism evidence="2 3">
    <name type="scientific">Cardiocondyla obscurior</name>
    <dbReference type="NCBI Taxonomy" id="286306"/>
    <lineage>
        <taxon>Eukaryota</taxon>
        <taxon>Metazoa</taxon>
        <taxon>Ecdysozoa</taxon>
        <taxon>Arthropoda</taxon>
        <taxon>Hexapoda</taxon>
        <taxon>Insecta</taxon>
        <taxon>Pterygota</taxon>
        <taxon>Neoptera</taxon>
        <taxon>Endopterygota</taxon>
        <taxon>Hymenoptera</taxon>
        <taxon>Apocrita</taxon>
        <taxon>Aculeata</taxon>
        <taxon>Formicoidea</taxon>
        <taxon>Formicidae</taxon>
        <taxon>Myrmicinae</taxon>
        <taxon>Cardiocondyla</taxon>
    </lineage>
</organism>
<evidence type="ECO:0000313" key="3">
    <source>
        <dbReference type="Proteomes" id="UP001430953"/>
    </source>
</evidence>